<keyword evidence="5" id="KW-0676">Redox-active center</keyword>
<dbReference type="PANTHER" id="PTHR11592">
    <property type="entry name" value="GLUTATHIONE PEROXIDASE"/>
    <property type="match status" value="1"/>
</dbReference>
<evidence type="ECO:0000256" key="7">
    <source>
        <dbReference type="PIRSR" id="PIRSR000303-1"/>
    </source>
</evidence>
<dbReference type="PROSITE" id="PS51355">
    <property type="entry name" value="GLUTATHIONE_PEROXID_3"/>
    <property type="match status" value="1"/>
</dbReference>
<keyword evidence="4 8" id="KW-0560">Oxidoreductase</keyword>
<proteinExistence type="inferred from homology"/>
<dbReference type="CDD" id="cd00340">
    <property type="entry name" value="GSH_Peroxidase"/>
    <property type="match status" value="1"/>
</dbReference>
<comment type="caution">
    <text evidence="9">The sequence shown here is derived from an EMBL/GenBank/DDBJ whole genome shotgun (WGS) entry which is preliminary data.</text>
</comment>
<keyword evidence="2 8" id="KW-0575">Peroxidase</keyword>
<dbReference type="PROSITE" id="PS00460">
    <property type="entry name" value="GLUTATHIONE_PEROXID_1"/>
    <property type="match status" value="1"/>
</dbReference>
<dbReference type="FunFam" id="3.40.30.10:FF:000010">
    <property type="entry name" value="Glutathione peroxidase"/>
    <property type="match status" value="1"/>
</dbReference>
<gene>
    <name evidence="9" type="ORF">DASB73_038700</name>
</gene>
<evidence type="ECO:0000256" key="2">
    <source>
        <dbReference type="ARBA" id="ARBA00022559"/>
    </source>
</evidence>
<dbReference type="GO" id="GO:0034599">
    <property type="term" value="P:cellular response to oxidative stress"/>
    <property type="evidence" value="ECO:0007669"/>
    <property type="project" value="TreeGrafter"/>
</dbReference>
<dbReference type="Proteomes" id="UP001362899">
    <property type="component" value="Unassembled WGS sequence"/>
</dbReference>
<accession>A0AAV5RNQ5</accession>
<dbReference type="InterPro" id="IPR029759">
    <property type="entry name" value="GPX_AS"/>
</dbReference>
<name>A0AAV5RNQ5_STABA</name>
<evidence type="ECO:0000256" key="6">
    <source>
        <dbReference type="ARBA" id="ARBA00049091"/>
    </source>
</evidence>
<protein>
    <recommendedName>
        <fullName evidence="8">Glutathione peroxidase</fullName>
    </recommendedName>
</protein>
<dbReference type="PIRSF" id="PIRSF000303">
    <property type="entry name" value="Glutathion_perox"/>
    <property type="match status" value="1"/>
</dbReference>
<evidence type="ECO:0000256" key="4">
    <source>
        <dbReference type="ARBA" id="ARBA00023002"/>
    </source>
</evidence>
<evidence type="ECO:0000256" key="3">
    <source>
        <dbReference type="ARBA" id="ARBA00022862"/>
    </source>
</evidence>
<comment type="similarity">
    <text evidence="1 8">Belongs to the glutathione peroxidase family.</text>
</comment>
<sequence>MANDSFYELSPTTWNGEQFPFSQLRGKVVLIVNVASQCGFTKQYGDLQRLYEKYESEGLVILGFPCNQFGNQEPGTDAEIHEFCSVNFGVTFPIMKKIDVNGHQADPVYQYIKTKKRGLLGFSGIKWNFEKFLVNREGEVTNRWCSAVSVSQMEHVVKKALGCA</sequence>
<keyword evidence="3" id="KW-0049">Antioxidant</keyword>
<comment type="catalytic activity">
    <reaction evidence="6">
        <text>a hydroperoxide + [thioredoxin]-dithiol = an alcohol + [thioredoxin]-disulfide + H2O</text>
        <dbReference type="Rhea" id="RHEA:62620"/>
        <dbReference type="Rhea" id="RHEA-COMP:10698"/>
        <dbReference type="Rhea" id="RHEA-COMP:10700"/>
        <dbReference type="ChEBI" id="CHEBI:15377"/>
        <dbReference type="ChEBI" id="CHEBI:29950"/>
        <dbReference type="ChEBI" id="CHEBI:30879"/>
        <dbReference type="ChEBI" id="CHEBI:35924"/>
        <dbReference type="ChEBI" id="CHEBI:50058"/>
        <dbReference type="EC" id="1.11.1.24"/>
    </reaction>
</comment>
<dbReference type="AlphaFoldDB" id="A0AAV5RNQ5"/>
<dbReference type="PRINTS" id="PR01011">
    <property type="entry name" value="GLUTPROXDASE"/>
</dbReference>
<evidence type="ECO:0000256" key="8">
    <source>
        <dbReference type="RuleBase" id="RU000499"/>
    </source>
</evidence>
<dbReference type="PROSITE" id="PS00763">
    <property type="entry name" value="GLUTATHIONE_PEROXID_2"/>
    <property type="match status" value="1"/>
</dbReference>
<dbReference type="InterPro" id="IPR029760">
    <property type="entry name" value="GPX_CS"/>
</dbReference>
<dbReference type="GO" id="GO:0140824">
    <property type="term" value="F:thioredoxin-dependent peroxiredoxin activity"/>
    <property type="evidence" value="ECO:0007669"/>
    <property type="project" value="UniProtKB-EC"/>
</dbReference>
<evidence type="ECO:0000313" key="9">
    <source>
        <dbReference type="EMBL" id="GMM52907.1"/>
    </source>
</evidence>
<dbReference type="EMBL" id="BTGC01000008">
    <property type="protein sequence ID" value="GMM52907.1"/>
    <property type="molecule type" value="Genomic_DNA"/>
</dbReference>
<evidence type="ECO:0000313" key="10">
    <source>
        <dbReference type="Proteomes" id="UP001362899"/>
    </source>
</evidence>
<keyword evidence="10" id="KW-1185">Reference proteome</keyword>
<dbReference type="InterPro" id="IPR000889">
    <property type="entry name" value="Glutathione_peroxidase"/>
</dbReference>
<feature type="active site" evidence="7">
    <location>
        <position position="38"/>
    </location>
</feature>
<dbReference type="InterPro" id="IPR036249">
    <property type="entry name" value="Thioredoxin-like_sf"/>
</dbReference>
<dbReference type="Gene3D" id="3.40.30.10">
    <property type="entry name" value="Glutaredoxin"/>
    <property type="match status" value="1"/>
</dbReference>
<evidence type="ECO:0000256" key="1">
    <source>
        <dbReference type="ARBA" id="ARBA00006926"/>
    </source>
</evidence>
<dbReference type="Pfam" id="PF00255">
    <property type="entry name" value="GSHPx"/>
    <property type="match status" value="1"/>
</dbReference>
<organism evidence="9 10">
    <name type="scientific">Starmerella bacillaris</name>
    <name type="common">Yeast</name>
    <name type="synonym">Candida zemplinina</name>
    <dbReference type="NCBI Taxonomy" id="1247836"/>
    <lineage>
        <taxon>Eukaryota</taxon>
        <taxon>Fungi</taxon>
        <taxon>Dikarya</taxon>
        <taxon>Ascomycota</taxon>
        <taxon>Saccharomycotina</taxon>
        <taxon>Dipodascomycetes</taxon>
        <taxon>Dipodascales</taxon>
        <taxon>Trichomonascaceae</taxon>
        <taxon>Starmerella</taxon>
    </lineage>
</organism>
<dbReference type="SUPFAM" id="SSF52833">
    <property type="entry name" value="Thioredoxin-like"/>
    <property type="match status" value="1"/>
</dbReference>
<dbReference type="PANTHER" id="PTHR11592:SF78">
    <property type="entry name" value="GLUTATHIONE PEROXIDASE"/>
    <property type="match status" value="1"/>
</dbReference>
<reference evidence="9 10" key="1">
    <citation type="journal article" date="2023" name="Elife">
        <title>Identification of key yeast species and microbe-microbe interactions impacting larval growth of Drosophila in the wild.</title>
        <authorList>
            <person name="Mure A."/>
            <person name="Sugiura Y."/>
            <person name="Maeda R."/>
            <person name="Honda K."/>
            <person name="Sakurai N."/>
            <person name="Takahashi Y."/>
            <person name="Watada M."/>
            <person name="Katoh T."/>
            <person name="Gotoh A."/>
            <person name="Gotoh Y."/>
            <person name="Taniguchi I."/>
            <person name="Nakamura K."/>
            <person name="Hayashi T."/>
            <person name="Katayama T."/>
            <person name="Uemura T."/>
            <person name="Hattori Y."/>
        </authorList>
    </citation>
    <scope>NUCLEOTIDE SEQUENCE [LARGE SCALE GENOMIC DNA]</scope>
    <source>
        <strain evidence="9 10">SB-73</strain>
    </source>
</reference>
<evidence type="ECO:0000256" key="5">
    <source>
        <dbReference type="ARBA" id="ARBA00023284"/>
    </source>
</evidence>